<dbReference type="AlphaFoldDB" id="A0A0F9UY22"/>
<gene>
    <name evidence="2" type="ORF">LCGC14_0166750</name>
</gene>
<evidence type="ECO:0000313" key="2">
    <source>
        <dbReference type="EMBL" id="KKN96629.1"/>
    </source>
</evidence>
<accession>A0A0F9UY22</accession>
<dbReference type="EMBL" id="LAZR01000063">
    <property type="protein sequence ID" value="KKN96629.1"/>
    <property type="molecule type" value="Genomic_DNA"/>
</dbReference>
<organism evidence="2">
    <name type="scientific">marine sediment metagenome</name>
    <dbReference type="NCBI Taxonomy" id="412755"/>
    <lineage>
        <taxon>unclassified sequences</taxon>
        <taxon>metagenomes</taxon>
        <taxon>ecological metagenomes</taxon>
    </lineage>
</organism>
<dbReference type="PROSITE" id="PS51257">
    <property type="entry name" value="PROKAR_LIPOPROTEIN"/>
    <property type="match status" value="1"/>
</dbReference>
<comment type="caution">
    <text evidence="2">The sequence shown here is derived from an EMBL/GenBank/DDBJ whole genome shotgun (WGS) entry which is preliminary data.</text>
</comment>
<reference evidence="2" key="1">
    <citation type="journal article" date="2015" name="Nature">
        <title>Complex archaea that bridge the gap between prokaryotes and eukaryotes.</title>
        <authorList>
            <person name="Spang A."/>
            <person name="Saw J.H."/>
            <person name="Jorgensen S.L."/>
            <person name="Zaremba-Niedzwiedzka K."/>
            <person name="Martijn J."/>
            <person name="Lind A.E."/>
            <person name="van Eijk R."/>
            <person name="Schleper C."/>
            <person name="Guy L."/>
            <person name="Ettema T.J."/>
        </authorList>
    </citation>
    <scope>NUCLEOTIDE SEQUENCE</scope>
</reference>
<feature type="domain" description="DUF2314" evidence="1">
    <location>
        <begin position="42"/>
        <end position="166"/>
    </location>
</feature>
<dbReference type="Pfam" id="PF10077">
    <property type="entry name" value="DUF2314"/>
    <property type="match status" value="1"/>
</dbReference>
<evidence type="ECO:0000259" key="1">
    <source>
        <dbReference type="Pfam" id="PF10077"/>
    </source>
</evidence>
<protein>
    <recommendedName>
        <fullName evidence="1">DUF2314 domain-containing protein</fullName>
    </recommendedName>
</protein>
<proteinExistence type="predicted"/>
<sequence length="167" mass="18880">MKKSFIFIASFLFVFISCKETSTAKTERSGEPDVYNVVDDNAKMNQAMVDAKNSIEEFKIALTSKNPSYEFFTIKQKFDANDGAEHIWVRDIQLVDSDFMGIIANEPVYTDKVQLGDTIKVERASISDWMYYDEGKVVGGFTIRAIRDALSPEEQAAFDAENGLIFK</sequence>
<name>A0A0F9UY22_9ZZZZ</name>
<dbReference type="InterPro" id="IPR018756">
    <property type="entry name" value="DUF2314"/>
</dbReference>